<dbReference type="HOGENOM" id="CLU_1355892_0_0_1"/>
<dbReference type="KEGG" id="dpx:DAPPUDRAFT_309015"/>
<evidence type="ECO:0000256" key="3">
    <source>
        <dbReference type="ARBA" id="ARBA00022833"/>
    </source>
</evidence>
<dbReference type="GO" id="GO:0008270">
    <property type="term" value="F:zinc ion binding"/>
    <property type="evidence" value="ECO:0007669"/>
    <property type="project" value="UniProtKB-KW"/>
</dbReference>
<dbReference type="EMBL" id="GL732531">
    <property type="protein sequence ID" value="EFX85850.1"/>
    <property type="molecule type" value="Genomic_DNA"/>
</dbReference>
<keyword evidence="1" id="KW-0479">Metal-binding</keyword>
<evidence type="ECO:0000259" key="4">
    <source>
        <dbReference type="Pfam" id="PF14768"/>
    </source>
</evidence>
<evidence type="ECO:0000313" key="6">
    <source>
        <dbReference type="Proteomes" id="UP000000305"/>
    </source>
</evidence>
<dbReference type="AlphaFoldDB" id="E9G3X9"/>
<dbReference type="InterPro" id="IPR028156">
    <property type="entry name" value="RIP"/>
</dbReference>
<feature type="domain" description="RPA-interacting protein C-terminal" evidence="4">
    <location>
        <begin position="115"/>
        <end position="195"/>
    </location>
</feature>
<dbReference type="InParanoid" id="E9G3X9"/>
<gene>
    <name evidence="5" type="ORF">DAPPUDRAFT_309015</name>
</gene>
<keyword evidence="6" id="KW-1185">Reference proteome</keyword>
<dbReference type="InterPro" id="IPR028159">
    <property type="entry name" value="RPA_interact_C_dom"/>
</dbReference>
<name>E9G3X9_DAPPU</name>
<dbReference type="PANTHER" id="PTHR31742">
    <property type="entry name" value="RPA-INTERACTING PROTEIN RPAIN"/>
    <property type="match status" value="1"/>
</dbReference>
<evidence type="ECO:0000313" key="5">
    <source>
        <dbReference type="EMBL" id="EFX85850.1"/>
    </source>
</evidence>
<keyword evidence="3" id="KW-0862">Zinc</keyword>
<organism evidence="5 6">
    <name type="scientific">Daphnia pulex</name>
    <name type="common">Water flea</name>
    <dbReference type="NCBI Taxonomy" id="6669"/>
    <lineage>
        <taxon>Eukaryota</taxon>
        <taxon>Metazoa</taxon>
        <taxon>Ecdysozoa</taxon>
        <taxon>Arthropoda</taxon>
        <taxon>Crustacea</taxon>
        <taxon>Branchiopoda</taxon>
        <taxon>Diplostraca</taxon>
        <taxon>Cladocera</taxon>
        <taxon>Anomopoda</taxon>
        <taxon>Daphniidae</taxon>
        <taxon>Daphnia</taxon>
    </lineage>
</organism>
<sequence length="202" mass="23371">MEAHRKSCFEALRHKNACSIDELKSRLRKLYVQDLKVKRDKILKDKRDIVISEEDDVDFFKRYCREFFGRHEDPVDVDDALLHQIWEEIRLEEIENAEANLVESLVDHSSGDQIVCPVCLKMPAQLDESHCLTCSCGLKFPLPNHINLRDFEATLLTGNDIHSETCRSTPMYEVCPTSENSLQFTSSCESCLYFNIILETPI</sequence>
<dbReference type="Proteomes" id="UP000000305">
    <property type="component" value="Unassembled WGS sequence"/>
</dbReference>
<dbReference type="GO" id="GO:0005634">
    <property type="term" value="C:nucleus"/>
    <property type="evidence" value="ECO:0000318"/>
    <property type="project" value="GO_Central"/>
</dbReference>
<dbReference type="PANTHER" id="PTHR31742:SF1">
    <property type="entry name" value="RPA-INTERACTING PROTEIN"/>
    <property type="match status" value="1"/>
</dbReference>
<dbReference type="Pfam" id="PF14768">
    <property type="entry name" value="RPA_interact_C"/>
    <property type="match status" value="1"/>
</dbReference>
<proteinExistence type="predicted"/>
<reference evidence="5 6" key="1">
    <citation type="journal article" date="2011" name="Science">
        <title>The ecoresponsive genome of Daphnia pulex.</title>
        <authorList>
            <person name="Colbourne J.K."/>
            <person name="Pfrender M.E."/>
            <person name="Gilbert D."/>
            <person name="Thomas W.K."/>
            <person name="Tucker A."/>
            <person name="Oakley T.H."/>
            <person name="Tokishita S."/>
            <person name="Aerts A."/>
            <person name="Arnold G.J."/>
            <person name="Basu M.K."/>
            <person name="Bauer D.J."/>
            <person name="Caceres C.E."/>
            <person name="Carmel L."/>
            <person name="Casola C."/>
            <person name="Choi J.H."/>
            <person name="Detter J.C."/>
            <person name="Dong Q."/>
            <person name="Dusheyko S."/>
            <person name="Eads B.D."/>
            <person name="Frohlich T."/>
            <person name="Geiler-Samerotte K.A."/>
            <person name="Gerlach D."/>
            <person name="Hatcher P."/>
            <person name="Jogdeo S."/>
            <person name="Krijgsveld J."/>
            <person name="Kriventseva E.V."/>
            <person name="Kultz D."/>
            <person name="Laforsch C."/>
            <person name="Lindquist E."/>
            <person name="Lopez J."/>
            <person name="Manak J.R."/>
            <person name="Muller J."/>
            <person name="Pangilinan J."/>
            <person name="Patwardhan R.P."/>
            <person name="Pitluck S."/>
            <person name="Pritham E.J."/>
            <person name="Rechtsteiner A."/>
            <person name="Rho M."/>
            <person name="Rogozin I.B."/>
            <person name="Sakarya O."/>
            <person name="Salamov A."/>
            <person name="Schaack S."/>
            <person name="Shapiro H."/>
            <person name="Shiga Y."/>
            <person name="Skalitzky C."/>
            <person name="Smith Z."/>
            <person name="Souvorov A."/>
            <person name="Sung W."/>
            <person name="Tang Z."/>
            <person name="Tsuchiya D."/>
            <person name="Tu H."/>
            <person name="Vos H."/>
            <person name="Wang M."/>
            <person name="Wolf Y.I."/>
            <person name="Yamagata H."/>
            <person name="Yamada T."/>
            <person name="Ye Y."/>
            <person name="Shaw J.R."/>
            <person name="Andrews J."/>
            <person name="Crease T.J."/>
            <person name="Tang H."/>
            <person name="Lucas S.M."/>
            <person name="Robertson H.M."/>
            <person name="Bork P."/>
            <person name="Koonin E.V."/>
            <person name="Zdobnov E.M."/>
            <person name="Grigoriev I.V."/>
            <person name="Lynch M."/>
            <person name="Boore J.L."/>
        </authorList>
    </citation>
    <scope>NUCLEOTIDE SEQUENCE [LARGE SCALE GENOMIC DNA]</scope>
</reference>
<accession>E9G3X9</accession>
<dbReference type="OrthoDB" id="6345592at2759"/>
<keyword evidence="2" id="KW-0863">Zinc-finger</keyword>
<evidence type="ECO:0000256" key="1">
    <source>
        <dbReference type="ARBA" id="ARBA00022723"/>
    </source>
</evidence>
<dbReference type="GO" id="GO:0006606">
    <property type="term" value="P:protein import into nucleus"/>
    <property type="evidence" value="ECO:0000318"/>
    <property type="project" value="GO_Central"/>
</dbReference>
<evidence type="ECO:0000256" key="2">
    <source>
        <dbReference type="ARBA" id="ARBA00022771"/>
    </source>
</evidence>
<protein>
    <recommendedName>
        <fullName evidence="4">RPA-interacting protein C-terminal domain-containing protein</fullName>
    </recommendedName>
</protein>